<gene>
    <name evidence="2" type="ORF">PhaeoP66_04365</name>
</gene>
<keyword evidence="1" id="KW-1133">Transmembrane helix</keyword>
<keyword evidence="3" id="KW-1185">Reference proteome</keyword>
<evidence type="ECO:0000313" key="2">
    <source>
        <dbReference type="EMBL" id="AUQ97091.1"/>
    </source>
</evidence>
<dbReference type="EMBL" id="CP010709">
    <property type="protein sequence ID" value="AUQ97091.1"/>
    <property type="molecule type" value="Genomic_DNA"/>
</dbReference>
<dbReference type="Gene3D" id="3.30.1360.200">
    <property type="match status" value="1"/>
</dbReference>
<sequence length="155" mass="16182">MGLNILGGGIAAILIGAFSFYGGAYYQAASYDDLCLDLGGGRNPGDHPICVVAVDVEKALWLGPVQVTAENLTNLEVDRSTEGQSRVHLALKPAIAAAVNGFISESVGGRIEIRIGSELINTVHVAEAVISEKFTIVMTDAQAEQLALLITSGND</sequence>
<keyword evidence="2" id="KW-0614">Plasmid</keyword>
<accession>A0ABM6RKL4</accession>
<protein>
    <submittedName>
        <fullName evidence="2">Uncharacterized protein</fullName>
    </submittedName>
</protein>
<feature type="transmembrane region" description="Helical" evidence="1">
    <location>
        <begin position="6"/>
        <end position="26"/>
    </location>
</feature>
<name>A0ABM6RKL4_9RHOB</name>
<proteinExistence type="predicted"/>
<keyword evidence="1" id="KW-0472">Membrane</keyword>
<evidence type="ECO:0000256" key="1">
    <source>
        <dbReference type="SAM" id="Phobius"/>
    </source>
</evidence>
<dbReference type="RefSeq" id="WP_102875675.1">
    <property type="nucleotide sequence ID" value="NZ_CP010603.1"/>
</dbReference>
<geneLocation type="plasmid" evidence="2 3">
    <name>pP66_d</name>
</geneLocation>
<reference evidence="2 3" key="1">
    <citation type="journal article" date="2017" name="Genome Biol. Evol.">
        <title>Trajectories and Drivers of Genome Evolution in Surface-Associated Marine Phaeobacter.</title>
        <authorList>
            <person name="Freese H.M."/>
            <person name="Sikorski J."/>
            <person name="Bunk B."/>
            <person name="Scheuner C."/>
            <person name="Meier-Kolthoff J.P."/>
            <person name="Sproer C."/>
            <person name="Gram L."/>
            <person name="Overmann J."/>
        </authorList>
    </citation>
    <scope>NUCLEOTIDE SEQUENCE [LARGE SCALE GENOMIC DNA]</scope>
    <source>
        <strain evidence="2 3">P66</strain>
    </source>
</reference>
<reference evidence="2 3" key="2">
    <citation type="journal article" date="2017" name="Int. J. Syst. Evol. Microbiol.">
        <title>Adaptation of Surface-Associated Bacteria to the Open Ocean: A Genomically Distinct Subpopulation of Phaeobacter gallaeciensis Colonizes Pacific Mesozooplankton.</title>
        <authorList>
            <person name="Freese H.M."/>
            <person name="Methner A."/>
            <person name="Overmann J."/>
        </authorList>
    </citation>
    <scope>NUCLEOTIDE SEQUENCE [LARGE SCALE GENOMIC DNA]</scope>
    <source>
        <strain evidence="2 3">P66</strain>
    </source>
</reference>
<evidence type="ECO:0000313" key="3">
    <source>
        <dbReference type="Proteomes" id="UP000236536"/>
    </source>
</evidence>
<keyword evidence="1" id="KW-0812">Transmembrane</keyword>
<dbReference type="Proteomes" id="UP000236536">
    <property type="component" value="Plasmid pP66_d"/>
</dbReference>
<organism evidence="2 3">
    <name type="scientific">Phaeobacter inhibens</name>
    <dbReference type="NCBI Taxonomy" id="221822"/>
    <lineage>
        <taxon>Bacteria</taxon>
        <taxon>Pseudomonadati</taxon>
        <taxon>Pseudomonadota</taxon>
        <taxon>Alphaproteobacteria</taxon>
        <taxon>Rhodobacterales</taxon>
        <taxon>Roseobacteraceae</taxon>
        <taxon>Phaeobacter</taxon>
    </lineage>
</organism>